<evidence type="ECO:0000256" key="4">
    <source>
        <dbReference type="SAM" id="MobiDB-lite"/>
    </source>
</evidence>
<proteinExistence type="predicted"/>
<dbReference type="SMART" id="SM00353">
    <property type="entry name" value="HLH"/>
    <property type="match status" value="1"/>
</dbReference>
<feature type="region of interest" description="Disordered" evidence="4">
    <location>
        <begin position="1"/>
        <end position="50"/>
    </location>
</feature>
<dbReference type="InterPro" id="IPR011598">
    <property type="entry name" value="bHLH_dom"/>
</dbReference>
<evidence type="ECO:0000256" key="1">
    <source>
        <dbReference type="ARBA" id="ARBA00023015"/>
    </source>
</evidence>
<dbReference type="CDD" id="cd19708">
    <property type="entry name" value="bHLH_TS_dHLH3B_like"/>
    <property type="match status" value="1"/>
</dbReference>
<dbReference type="EMBL" id="AP028910">
    <property type="protein sequence ID" value="BES89929.1"/>
    <property type="molecule type" value="Genomic_DNA"/>
</dbReference>
<feature type="domain" description="BHLH" evidence="5">
    <location>
        <begin position="42"/>
        <end position="94"/>
    </location>
</feature>
<dbReference type="Proteomes" id="UP001307889">
    <property type="component" value="Chromosome 2"/>
</dbReference>
<protein>
    <submittedName>
        <fullName evidence="6">Helix-loop-helix protein hen</fullName>
    </submittedName>
</protein>
<dbReference type="InterPro" id="IPR040238">
    <property type="entry name" value="TAL-like"/>
</dbReference>
<keyword evidence="7" id="KW-1185">Reference proteome</keyword>
<keyword evidence="2" id="KW-0238">DNA-binding</keyword>
<dbReference type="PANTHER" id="PTHR13864:SF15">
    <property type="entry name" value="T-CELL ACUTE LYMPHOCYTIC LEUKEMIA PROTEIN 1 HOMOLOG-RELATED"/>
    <property type="match status" value="1"/>
</dbReference>
<gene>
    <name evidence="6" type="ORF">NTJ_02736</name>
</gene>
<dbReference type="PANTHER" id="PTHR13864">
    <property type="entry name" value="T-CELL ACUTE LYMPHOCYTIC LEUKEMIA/STEM CELL LEUKEMIA-RELATED"/>
    <property type="match status" value="1"/>
</dbReference>
<accession>A0ABN7AEY3</accession>
<evidence type="ECO:0000259" key="5">
    <source>
        <dbReference type="PROSITE" id="PS50888"/>
    </source>
</evidence>
<dbReference type="PROSITE" id="PS50888">
    <property type="entry name" value="BHLH"/>
    <property type="match status" value="1"/>
</dbReference>
<organism evidence="6 7">
    <name type="scientific">Nesidiocoris tenuis</name>
    <dbReference type="NCBI Taxonomy" id="355587"/>
    <lineage>
        <taxon>Eukaryota</taxon>
        <taxon>Metazoa</taxon>
        <taxon>Ecdysozoa</taxon>
        <taxon>Arthropoda</taxon>
        <taxon>Hexapoda</taxon>
        <taxon>Insecta</taxon>
        <taxon>Pterygota</taxon>
        <taxon>Neoptera</taxon>
        <taxon>Paraneoptera</taxon>
        <taxon>Hemiptera</taxon>
        <taxon>Heteroptera</taxon>
        <taxon>Panheteroptera</taxon>
        <taxon>Cimicomorpha</taxon>
        <taxon>Miridae</taxon>
        <taxon>Dicyphina</taxon>
        <taxon>Nesidiocoris</taxon>
    </lineage>
</organism>
<reference evidence="6 7" key="1">
    <citation type="submission" date="2023-09" db="EMBL/GenBank/DDBJ databases">
        <title>Nesidiocoris tenuis whole genome shotgun sequence.</title>
        <authorList>
            <person name="Shibata T."/>
            <person name="Shimoda M."/>
            <person name="Kobayashi T."/>
            <person name="Uehara T."/>
        </authorList>
    </citation>
    <scope>NUCLEOTIDE SEQUENCE [LARGE SCALE GENOMIC DNA]</scope>
    <source>
        <strain evidence="6 7">Japan</strain>
    </source>
</reference>
<keyword evidence="3" id="KW-0804">Transcription</keyword>
<dbReference type="Gene3D" id="4.10.280.10">
    <property type="entry name" value="Helix-loop-helix DNA-binding domain"/>
    <property type="match status" value="1"/>
</dbReference>
<keyword evidence="1" id="KW-0805">Transcription regulation</keyword>
<feature type="compositionally biased region" description="Acidic residues" evidence="4">
    <location>
        <begin position="18"/>
        <end position="37"/>
    </location>
</feature>
<dbReference type="Pfam" id="PF00010">
    <property type="entry name" value="HLH"/>
    <property type="match status" value="1"/>
</dbReference>
<evidence type="ECO:0000256" key="2">
    <source>
        <dbReference type="ARBA" id="ARBA00023125"/>
    </source>
</evidence>
<evidence type="ECO:0000256" key="3">
    <source>
        <dbReference type="ARBA" id="ARBA00023163"/>
    </source>
</evidence>
<name>A0ABN7AEY3_9HEMI</name>
<dbReference type="SUPFAM" id="SSF47459">
    <property type="entry name" value="HLH, helix-loop-helix DNA-binding domain"/>
    <property type="match status" value="1"/>
</dbReference>
<feature type="compositionally biased region" description="Basic and acidic residues" evidence="4">
    <location>
        <begin position="7"/>
        <end position="17"/>
    </location>
</feature>
<dbReference type="InterPro" id="IPR036638">
    <property type="entry name" value="HLH_DNA-bd_sf"/>
</dbReference>
<sequence length="136" mass="15653">MPVAGKMDWEEARQGKDSEDDVFSDDISLADESDDEGPPGTTRKIFTNSRERWRQQNVSGAFTELRKLVPTHPPDKKLSKNEILRMAIRYIKLLTGVLSWQQHQYMQSTNNNCITQNCNYNSKIHSPKEKLHNCSS</sequence>
<evidence type="ECO:0000313" key="7">
    <source>
        <dbReference type="Proteomes" id="UP001307889"/>
    </source>
</evidence>
<evidence type="ECO:0000313" key="6">
    <source>
        <dbReference type="EMBL" id="BES89929.1"/>
    </source>
</evidence>